<dbReference type="InterPro" id="IPR036390">
    <property type="entry name" value="WH_DNA-bd_sf"/>
</dbReference>
<proteinExistence type="inferred from homology"/>
<keyword evidence="6" id="KW-0479">Metal-binding</keyword>
<keyword evidence="4" id="KW-0963">Cytoplasm</keyword>
<dbReference type="PANTHER" id="PTHR33202:SF2">
    <property type="entry name" value="FERRIC UPTAKE REGULATION PROTEIN"/>
    <property type="match status" value="1"/>
</dbReference>
<dbReference type="Pfam" id="PF01475">
    <property type="entry name" value="FUR"/>
    <property type="match status" value="1"/>
</dbReference>
<keyword evidence="5" id="KW-0678">Repressor</keyword>
<keyword evidence="9" id="KW-0238">DNA-binding</keyword>
<dbReference type="GO" id="GO:0005829">
    <property type="term" value="C:cytosol"/>
    <property type="evidence" value="ECO:0007669"/>
    <property type="project" value="TreeGrafter"/>
</dbReference>
<comment type="subcellular location">
    <subcellularLocation>
        <location evidence="1">Cytoplasm</location>
    </subcellularLocation>
</comment>
<evidence type="ECO:0000256" key="1">
    <source>
        <dbReference type="ARBA" id="ARBA00004496"/>
    </source>
</evidence>
<dbReference type="Gene3D" id="1.10.10.10">
    <property type="entry name" value="Winged helix-like DNA-binding domain superfamily/Winged helix DNA-binding domain"/>
    <property type="match status" value="1"/>
</dbReference>
<dbReference type="CDD" id="cd07153">
    <property type="entry name" value="Fur_like"/>
    <property type="match status" value="1"/>
</dbReference>
<keyword evidence="7" id="KW-0862">Zinc</keyword>
<dbReference type="SUPFAM" id="SSF46785">
    <property type="entry name" value="Winged helix' DNA-binding domain"/>
    <property type="match status" value="1"/>
</dbReference>
<dbReference type="EMBL" id="CAEZSG010000130">
    <property type="protein sequence ID" value="CAB4542402.1"/>
    <property type="molecule type" value="Genomic_DNA"/>
</dbReference>
<dbReference type="InterPro" id="IPR036388">
    <property type="entry name" value="WH-like_DNA-bd_sf"/>
</dbReference>
<dbReference type="GO" id="GO:0003700">
    <property type="term" value="F:DNA-binding transcription factor activity"/>
    <property type="evidence" value="ECO:0007669"/>
    <property type="project" value="InterPro"/>
</dbReference>
<evidence type="ECO:0000256" key="5">
    <source>
        <dbReference type="ARBA" id="ARBA00022491"/>
    </source>
</evidence>
<evidence type="ECO:0000256" key="9">
    <source>
        <dbReference type="ARBA" id="ARBA00023125"/>
    </source>
</evidence>
<dbReference type="GO" id="GO:1900376">
    <property type="term" value="P:regulation of secondary metabolite biosynthetic process"/>
    <property type="evidence" value="ECO:0007669"/>
    <property type="project" value="TreeGrafter"/>
</dbReference>
<organism evidence="11">
    <name type="scientific">freshwater metagenome</name>
    <dbReference type="NCBI Taxonomy" id="449393"/>
    <lineage>
        <taxon>unclassified sequences</taxon>
        <taxon>metagenomes</taxon>
        <taxon>ecological metagenomes</taxon>
    </lineage>
</organism>
<sequence length="123" mass="13180">MKRSTKQRSAVVAALTEAADFVSAQRLHVLLGNDAPSLATVYRTLQVLVDEGIADTVARGGEQVYRACGTAHHHHLVCTECATTVEVDGGEIEEWAARTARQHGFVTDSHIADIYGRCSACSA</sequence>
<comment type="subunit">
    <text evidence="3">Homodimer.</text>
</comment>
<dbReference type="AlphaFoldDB" id="A0A6J6BTQ5"/>
<reference evidence="11" key="1">
    <citation type="submission" date="2020-05" db="EMBL/GenBank/DDBJ databases">
        <authorList>
            <person name="Chiriac C."/>
            <person name="Salcher M."/>
            <person name="Ghai R."/>
            <person name="Kavagutti S V."/>
        </authorList>
    </citation>
    <scope>NUCLEOTIDE SEQUENCE</scope>
</reference>
<evidence type="ECO:0000313" key="11">
    <source>
        <dbReference type="EMBL" id="CAB4542402.1"/>
    </source>
</evidence>
<dbReference type="InterPro" id="IPR002481">
    <property type="entry name" value="FUR"/>
</dbReference>
<dbReference type="PANTHER" id="PTHR33202">
    <property type="entry name" value="ZINC UPTAKE REGULATION PROTEIN"/>
    <property type="match status" value="1"/>
</dbReference>
<evidence type="ECO:0000256" key="8">
    <source>
        <dbReference type="ARBA" id="ARBA00023015"/>
    </source>
</evidence>
<evidence type="ECO:0000256" key="6">
    <source>
        <dbReference type="ARBA" id="ARBA00022723"/>
    </source>
</evidence>
<dbReference type="GO" id="GO:0045892">
    <property type="term" value="P:negative regulation of DNA-templated transcription"/>
    <property type="evidence" value="ECO:0007669"/>
    <property type="project" value="TreeGrafter"/>
</dbReference>
<keyword evidence="10" id="KW-0804">Transcription</keyword>
<dbReference type="InterPro" id="IPR043135">
    <property type="entry name" value="Fur_C"/>
</dbReference>
<name>A0A6J6BTQ5_9ZZZZ</name>
<evidence type="ECO:0000256" key="4">
    <source>
        <dbReference type="ARBA" id="ARBA00022490"/>
    </source>
</evidence>
<evidence type="ECO:0000256" key="10">
    <source>
        <dbReference type="ARBA" id="ARBA00023163"/>
    </source>
</evidence>
<dbReference type="Gene3D" id="3.30.1490.190">
    <property type="match status" value="1"/>
</dbReference>
<protein>
    <submittedName>
        <fullName evidence="11">Unannotated protein</fullName>
    </submittedName>
</protein>
<keyword evidence="8" id="KW-0805">Transcription regulation</keyword>
<gene>
    <name evidence="11" type="ORF">UFOPK1413_00799</name>
</gene>
<accession>A0A6J6BTQ5</accession>
<evidence type="ECO:0000256" key="7">
    <source>
        <dbReference type="ARBA" id="ARBA00022833"/>
    </source>
</evidence>
<dbReference type="GO" id="GO:0000976">
    <property type="term" value="F:transcription cis-regulatory region binding"/>
    <property type="evidence" value="ECO:0007669"/>
    <property type="project" value="TreeGrafter"/>
</dbReference>
<evidence type="ECO:0000256" key="3">
    <source>
        <dbReference type="ARBA" id="ARBA00011738"/>
    </source>
</evidence>
<dbReference type="GO" id="GO:0008270">
    <property type="term" value="F:zinc ion binding"/>
    <property type="evidence" value="ECO:0007669"/>
    <property type="project" value="TreeGrafter"/>
</dbReference>
<comment type="similarity">
    <text evidence="2">Belongs to the Fur family.</text>
</comment>
<evidence type="ECO:0000256" key="2">
    <source>
        <dbReference type="ARBA" id="ARBA00007957"/>
    </source>
</evidence>